<keyword evidence="3" id="KW-1185">Reference proteome</keyword>
<evidence type="ECO:0000256" key="1">
    <source>
        <dbReference type="SAM" id="MobiDB-lite"/>
    </source>
</evidence>
<feature type="compositionally biased region" description="Basic and acidic residues" evidence="1">
    <location>
        <begin position="1"/>
        <end position="19"/>
    </location>
</feature>
<accession>A0ABD3QNF8</accession>
<comment type="caution">
    <text evidence="2">The sequence shown here is derived from an EMBL/GenBank/DDBJ whole genome shotgun (WGS) entry which is preliminary data.</text>
</comment>
<feature type="region of interest" description="Disordered" evidence="1">
    <location>
        <begin position="1"/>
        <end position="66"/>
    </location>
</feature>
<organism evidence="2 3">
    <name type="scientific">Cyclotella cryptica</name>
    <dbReference type="NCBI Taxonomy" id="29204"/>
    <lineage>
        <taxon>Eukaryota</taxon>
        <taxon>Sar</taxon>
        <taxon>Stramenopiles</taxon>
        <taxon>Ochrophyta</taxon>
        <taxon>Bacillariophyta</taxon>
        <taxon>Coscinodiscophyceae</taxon>
        <taxon>Thalassiosirophycidae</taxon>
        <taxon>Stephanodiscales</taxon>
        <taxon>Stephanodiscaceae</taxon>
        <taxon>Cyclotella</taxon>
    </lineage>
</organism>
<feature type="compositionally biased region" description="Polar residues" evidence="1">
    <location>
        <begin position="41"/>
        <end position="55"/>
    </location>
</feature>
<dbReference type="Proteomes" id="UP001516023">
    <property type="component" value="Unassembled WGS sequence"/>
</dbReference>
<name>A0ABD3QNF8_9STRA</name>
<evidence type="ECO:0000313" key="3">
    <source>
        <dbReference type="Proteomes" id="UP001516023"/>
    </source>
</evidence>
<dbReference type="EMBL" id="JABMIG020000024">
    <property type="protein sequence ID" value="KAL3801818.1"/>
    <property type="molecule type" value="Genomic_DNA"/>
</dbReference>
<sequence length="171" mass="19219">MEDNDSSRKSGEILQEKLPKSIQSTGTRFHTETDDVAPNKEFSSSSSRTPTTANRTTHRGPDGKFNTEYDANLKQLSFNRIIRGVACSHIARTTDITKQTNPEENLRNVRRVKTTPDVDAEAWWDKRGTRHRSWLKGGMKYGGGDFESLRYLEEGSGGNALDVTKKKALTK</sequence>
<protein>
    <submittedName>
        <fullName evidence="2">Uncharacterized protein</fullName>
    </submittedName>
</protein>
<evidence type="ECO:0000313" key="2">
    <source>
        <dbReference type="EMBL" id="KAL3801818.1"/>
    </source>
</evidence>
<proteinExistence type="predicted"/>
<gene>
    <name evidence="2" type="ORF">HJC23_001214</name>
</gene>
<dbReference type="AlphaFoldDB" id="A0ABD3QNF8"/>
<reference evidence="2 3" key="1">
    <citation type="journal article" date="2020" name="G3 (Bethesda)">
        <title>Improved Reference Genome for Cyclotella cryptica CCMP332, a Model for Cell Wall Morphogenesis, Salinity Adaptation, and Lipid Production in Diatoms (Bacillariophyta).</title>
        <authorList>
            <person name="Roberts W.R."/>
            <person name="Downey K.M."/>
            <person name="Ruck E.C."/>
            <person name="Traller J.C."/>
            <person name="Alverson A.J."/>
        </authorList>
    </citation>
    <scope>NUCLEOTIDE SEQUENCE [LARGE SCALE GENOMIC DNA]</scope>
    <source>
        <strain evidence="2 3">CCMP332</strain>
    </source>
</reference>